<name>A0A8S0PSY6_OLEEU</name>
<keyword evidence="4" id="KW-1185">Reference proteome</keyword>
<dbReference type="PANTHER" id="PTHR45633">
    <property type="entry name" value="60 KDA HEAT SHOCK PROTEIN, MITOCHONDRIAL"/>
    <property type="match status" value="1"/>
</dbReference>
<dbReference type="Gramene" id="OE9A018646T1">
    <property type="protein sequence ID" value="OE9A018646C1"/>
    <property type="gene ID" value="OE9A018646"/>
</dbReference>
<organism evidence="3 4">
    <name type="scientific">Olea europaea subsp. europaea</name>
    <dbReference type="NCBI Taxonomy" id="158383"/>
    <lineage>
        <taxon>Eukaryota</taxon>
        <taxon>Viridiplantae</taxon>
        <taxon>Streptophyta</taxon>
        <taxon>Embryophyta</taxon>
        <taxon>Tracheophyta</taxon>
        <taxon>Spermatophyta</taxon>
        <taxon>Magnoliopsida</taxon>
        <taxon>eudicotyledons</taxon>
        <taxon>Gunneridae</taxon>
        <taxon>Pentapetalae</taxon>
        <taxon>asterids</taxon>
        <taxon>lamiids</taxon>
        <taxon>Lamiales</taxon>
        <taxon>Oleaceae</taxon>
        <taxon>Oleeae</taxon>
        <taxon>Olea</taxon>
    </lineage>
</organism>
<dbReference type="InterPro" id="IPR027409">
    <property type="entry name" value="GroEL-like_apical_dom_sf"/>
</dbReference>
<dbReference type="Proteomes" id="UP000594638">
    <property type="component" value="Unassembled WGS sequence"/>
</dbReference>
<evidence type="ECO:0000313" key="4">
    <source>
        <dbReference type="Proteomes" id="UP000594638"/>
    </source>
</evidence>
<dbReference type="InterPro" id="IPR001844">
    <property type="entry name" value="Cpn60/GroEL"/>
</dbReference>
<dbReference type="GO" id="GO:0140662">
    <property type="term" value="F:ATP-dependent protein folding chaperone"/>
    <property type="evidence" value="ECO:0007669"/>
    <property type="project" value="InterPro"/>
</dbReference>
<proteinExistence type="inferred from homology"/>
<evidence type="ECO:0000256" key="2">
    <source>
        <dbReference type="ARBA" id="ARBA00023186"/>
    </source>
</evidence>
<dbReference type="SUPFAM" id="SSF52029">
    <property type="entry name" value="GroEL apical domain-like"/>
    <property type="match status" value="1"/>
</dbReference>
<dbReference type="Gene3D" id="3.50.7.10">
    <property type="entry name" value="GroEL"/>
    <property type="match status" value="1"/>
</dbReference>
<comment type="caution">
    <text evidence="3">The sequence shown here is derived from an EMBL/GenBank/DDBJ whole genome shotgun (WGS) entry which is preliminary data.</text>
</comment>
<comment type="similarity">
    <text evidence="1">Belongs to the chaperonin (HSP60) family.</text>
</comment>
<gene>
    <name evidence="3" type="ORF">OLEA9_A018646</name>
</gene>
<protein>
    <submittedName>
        <fullName evidence="3">Chaperonin 60 subunit alpha 2, chloroplastic</fullName>
    </submittedName>
</protein>
<reference evidence="3 4" key="1">
    <citation type="submission" date="2019-12" db="EMBL/GenBank/DDBJ databases">
        <authorList>
            <person name="Alioto T."/>
            <person name="Alioto T."/>
            <person name="Gomez Garrido J."/>
        </authorList>
    </citation>
    <scope>NUCLEOTIDE SEQUENCE [LARGE SCALE GENOMIC DNA]</scope>
</reference>
<keyword evidence="2" id="KW-0143">Chaperone</keyword>
<accession>A0A8S0PSY6</accession>
<evidence type="ECO:0000256" key="1">
    <source>
        <dbReference type="ARBA" id="ARBA00006607"/>
    </source>
</evidence>
<dbReference type="OrthoDB" id="1735925at2759"/>
<evidence type="ECO:0000313" key="3">
    <source>
        <dbReference type="EMBL" id="CAA2956509.1"/>
    </source>
</evidence>
<dbReference type="EMBL" id="CACTIH010000189">
    <property type="protein sequence ID" value="CAA2956509.1"/>
    <property type="molecule type" value="Genomic_DNA"/>
</dbReference>
<dbReference type="AlphaFoldDB" id="A0A8S0PSY6"/>
<dbReference type="GO" id="GO:0042026">
    <property type="term" value="P:protein refolding"/>
    <property type="evidence" value="ECO:0007669"/>
    <property type="project" value="InterPro"/>
</dbReference>
<sequence>MNKNKSLVEFENARVLVTAQKISTVKDIVPLLEKTTQLSVPLFIIAEKISSRVLETLVVNKMRGFKSSKIWDGIAYIRRRREVESTDV</sequence>